<evidence type="ECO:0008006" key="4">
    <source>
        <dbReference type="Google" id="ProtNLM"/>
    </source>
</evidence>
<sequence>MSNHDENLNDNSYLDKRLGAPMKKIDGLSSDKKRAESEHLHAFREDVDKDKNSRENKDSEE</sequence>
<comment type="caution">
    <text evidence="2">The sequence shown here is derived from an EMBL/GenBank/DDBJ whole genome shotgun (WGS) entry which is preliminary data.</text>
</comment>
<keyword evidence="3" id="KW-1185">Reference proteome</keyword>
<evidence type="ECO:0000313" key="2">
    <source>
        <dbReference type="EMBL" id="MFC4674221.1"/>
    </source>
</evidence>
<protein>
    <recommendedName>
        <fullName evidence="4">YfhD family protein</fullName>
    </recommendedName>
</protein>
<accession>A0ABV9KXC0</accession>
<name>A0ABV9KXC0_9BACT</name>
<reference evidence="3" key="1">
    <citation type="journal article" date="2019" name="Int. J. Syst. Evol. Microbiol.">
        <title>The Global Catalogue of Microorganisms (GCM) 10K type strain sequencing project: providing services to taxonomists for standard genome sequencing and annotation.</title>
        <authorList>
            <consortium name="The Broad Institute Genomics Platform"/>
            <consortium name="The Broad Institute Genome Sequencing Center for Infectious Disease"/>
            <person name="Wu L."/>
            <person name="Ma J."/>
        </authorList>
    </citation>
    <scope>NUCLEOTIDE SEQUENCE [LARGE SCALE GENOMIC DNA]</scope>
    <source>
        <strain evidence="3">CCUG 66188</strain>
    </source>
</reference>
<feature type="region of interest" description="Disordered" evidence="1">
    <location>
        <begin position="1"/>
        <end position="61"/>
    </location>
</feature>
<dbReference type="RefSeq" id="WP_379996301.1">
    <property type="nucleotide sequence ID" value="NZ_JBHSGN010000071.1"/>
</dbReference>
<dbReference type="EMBL" id="JBHSGN010000071">
    <property type="protein sequence ID" value="MFC4674221.1"/>
    <property type="molecule type" value="Genomic_DNA"/>
</dbReference>
<organism evidence="2 3">
    <name type="scientific">Dysgonomonas termitidis</name>
    <dbReference type="NCBI Taxonomy" id="1516126"/>
    <lineage>
        <taxon>Bacteria</taxon>
        <taxon>Pseudomonadati</taxon>
        <taxon>Bacteroidota</taxon>
        <taxon>Bacteroidia</taxon>
        <taxon>Bacteroidales</taxon>
        <taxon>Dysgonomonadaceae</taxon>
        <taxon>Dysgonomonas</taxon>
    </lineage>
</organism>
<dbReference type="Proteomes" id="UP001596023">
    <property type="component" value="Unassembled WGS sequence"/>
</dbReference>
<gene>
    <name evidence="2" type="ORF">ACFO6W_10975</name>
</gene>
<proteinExistence type="predicted"/>
<evidence type="ECO:0000313" key="3">
    <source>
        <dbReference type="Proteomes" id="UP001596023"/>
    </source>
</evidence>
<evidence type="ECO:0000256" key="1">
    <source>
        <dbReference type="SAM" id="MobiDB-lite"/>
    </source>
</evidence>